<dbReference type="FunFam" id="1.20.1070.10:FF:000058">
    <property type="entry name" value="Adhesion G protein-coupled receptor F5"/>
    <property type="match status" value="1"/>
</dbReference>
<dbReference type="SMART" id="SM00303">
    <property type="entry name" value="GPS"/>
    <property type="match status" value="1"/>
</dbReference>
<dbReference type="Pfam" id="PF00002">
    <property type="entry name" value="7tm_2"/>
    <property type="match status" value="1"/>
</dbReference>
<reference evidence="13" key="2">
    <citation type="submission" date="2024-06" db="UniProtKB">
        <authorList>
            <consortium name="EnsemblMetazoa"/>
        </authorList>
    </citation>
    <scope>IDENTIFICATION</scope>
</reference>
<evidence type="ECO:0000256" key="1">
    <source>
        <dbReference type="ARBA" id="ARBA00004141"/>
    </source>
</evidence>
<organism evidence="13 14">
    <name type="scientific">Amphimedon queenslandica</name>
    <name type="common">Sponge</name>
    <dbReference type="NCBI Taxonomy" id="400682"/>
    <lineage>
        <taxon>Eukaryota</taxon>
        <taxon>Metazoa</taxon>
        <taxon>Porifera</taxon>
        <taxon>Demospongiae</taxon>
        <taxon>Heteroscleromorpha</taxon>
        <taxon>Haplosclerida</taxon>
        <taxon>Niphatidae</taxon>
        <taxon>Amphimedon</taxon>
    </lineage>
</organism>
<keyword evidence="5 9" id="KW-0472">Membrane</keyword>
<dbReference type="Gene3D" id="2.60.220.50">
    <property type="match status" value="1"/>
</dbReference>
<feature type="domain" description="G-protein coupled receptors family 2 profile 2" evidence="12">
    <location>
        <begin position="534"/>
        <end position="783"/>
    </location>
</feature>
<evidence type="ECO:0000256" key="3">
    <source>
        <dbReference type="ARBA" id="ARBA00022692"/>
    </source>
</evidence>
<dbReference type="PANTHER" id="PTHR12011">
    <property type="entry name" value="ADHESION G-PROTEIN COUPLED RECEPTOR"/>
    <property type="match status" value="1"/>
</dbReference>
<dbReference type="EnsemblMetazoa" id="XM_019993306.1">
    <property type="protein sequence ID" value="XP_019848865.1"/>
    <property type="gene ID" value="LOC100641413"/>
</dbReference>
<keyword evidence="14" id="KW-1185">Reference proteome</keyword>
<evidence type="ECO:0000313" key="13">
    <source>
        <dbReference type="EnsemblMetazoa" id="XP_019848865.1"/>
    </source>
</evidence>
<keyword evidence="7" id="KW-0325">Glycoprotein</keyword>
<evidence type="ECO:0000259" key="11">
    <source>
        <dbReference type="PROSITE" id="PS50221"/>
    </source>
</evidence>
<dbReference type="RefSeq" id="XP_019848865.1">
    <property type="nucleotide sequence ID" value="XM_019993306.1"/>
</dbReference>
<evidence type="ECO:0000256" key="6">
    <source>
        <dbReference type="ARBA" id="ARBA00023157"/>
    </source>
</evidence>
<keyword evidence="4 9" id="KW-1133">Transmembrane helix</keyword>
<comment type="similarity">
    <text evidence="2">Belongs to the G-protein coupled receptor 2 family. Adhesion G-protein coupled receptor (ADGR) subfamily.</text>
</comment>
<dbReference type="PRINTS" id="PR00249">
    <property type="entry name" value="GPCRSECRETIN"/>
</dbReference>
<dbReference type="InterPro" id="IPR046338">
    <property type="entry name" value="GAIN_dom_sf"/>
</dbReference>
<keyword evidence="3 9" id="KW-0812">Transmembrane</keyword>
<dbReference type="AlphaFoldDB" id="A0AAN0IVM7"/>
<dbReference type="Gene3D" id="1.20.1070.10">
    <property type="entry name" value="Rhodopsin 7-helix transmembrane proteins"/>
    <property type="match status" value="1"/>
</dbReference>
<comment type="subcellular location">
    <subcellularLocation>
        <location evidence="1">Membrane</location>
        <topology evidence="1">Multi-pass membrane protein</topology>
    </subcellularLocation>
</comment>
<sequence>MIMDPSAINRLTSFSVILLGLLIPFLLLDSTVGLEACSSKRPDFTLQAPFHSGCTGLELPNCIRTSIQSCRSNGSCLVQKTLNITRMMSLQVGRKYLLETFVENVINLTKRPENMNKNIRTGIMREYTYVCHKVFNESLQDCFAEFIAVCLDLPSHRSPSPCINLLYNHCLNRTKDCREAVENEIEEIIEEECDEDYDDCEELIDDTFNNQFRFNSMKRIGTALRVSSNSKTKNATRLFEKRRKVIRELVGNINNVSSIMDQEDVQILYEVMDSSFNISHVSSLSLSLSDKIGPMLLTNLKEMNIVFGKAILSGGGRIKNDYKFNGNNLGVSFKITDDNDNSFEHSSDEGLSVKINLPRTALCQSMGMKMNKRNNKKDDDDDEEDYDEDVPDRYSNCFTPQFPSNCRYVIMSSITQNIDTLFEEISNRTLLSIISSIQVVSNDTTDVNGMFDLYENISITFNVSKFNNTNPMCHYWNPSLQNWSTDGMTTTMLSSSQVLCTSNHLTSFAVLVDHSGVTSENDDPSISPAEQIGFQVVGYIGCIISIIALLFAIVLLALLRKQLQKGPLLYVHINLSLALLLALLVFVFGIELPRSIPWLCSVLAGSLHYLFLCVFCWSLAEGIMLYILIVRVYGSLADRWYLLLPLGWGLPIIIVGISTGIKHDLYGTNDYCWLSTSKGMIWSFIGPMLFIIIINIILLAMTIYQIMHSKSFKAATGADPNLKKIDLVKTGLKGVLVLSPLLGITWVIGIFAFSQQTTIFLWLFTILNSLQGLTILYMHVLRNKFISDWVKKKLSHCLRRTKEKSLSSNSTNETFMKNSSIESKA</sequence>
<feature type="chain" id="PRO_5042821635" description="G-protein coupled receptors family 2 profile 2 domain-containing protein" evidence="10">
    <location>
        <begin position="34"/>
        <end position="825"/>
    </location>
</feature>
<feature type="transmembrane region" description="Helical" evidence="9">
    <location>
        <begin position="732"/>
        <end position="753"/>
    </location>
</feature>
<evidence type="ECO:0000256" key="5">
    <source>
        <dbReference type="ARBA" id="ARBA00023136"/>
    </source>
</evidence>
<dbReference type="PANTHER" id="PTHR12011:SF347">
    <property type="entry name" value="FI21270P1-RELATED"/>
    <property type="match status" value="1"/>
</dbReference>
<feature type="transmembrane region" description="Helical" evidence="9">
    <location>
        <begin position="759"/>
        <end position="781"/>
    </location>
</feature>
<evidence type="ECO:0000256" key="7">
    <source>
        <dbReference type="ARBA" id="ARBA00023180"/>
    </source>
</evidence>
<dbReference type="InterPro" id="IPR017981">
    <property type="entry name" value="GPCR_2-like_7TM"/>
</dbReference>
<feature type="transmembrane region" description="Helical" evidence="9">
    <location>
        <begin position="536"/>
        <end position="559"/>
    </location>
</feature>
<dbReference type="GeneID" id="100641413"/>
<evidence type="ECO:0008006" key="15">
    <source>
        <dbReference type="Google" id="ProtNLM"/>
    </source>
</evidence>
<dbReference type="InterPro" id="IPR057244">
    <property type="entry name" value="GAIN_B"/>
</dbReference>
<reference evidence="14" key="1">
    <citation type="journal article" date="2010" name="Nature">
        <title>The Amphimedon queenslandica genome and the evolution of animal complexity.</title>
        <authorList>
            <person name="Srivastava M."/>
            <person name="Simakov O."/>
            <person name="Chapman J."/>
            <person name="Fahey B."/>
            <person name="Gauthier M.E."/>
            <person name="Mitros T."/>
            <person name="Richards G.S."/>
            <person name="Conaco C."/>
            <person name="Dacre M."/>
            <person name="Hellsten U."/>
            <person name="Larroux C."/>
            <person name="Putnam N.H."/>
            <person name="Stanke M."/>
            <person name="Adamska M."/>
            <person name="Darling A."/>
            <person name="Degnan S.M."/>
            <person name="Oakley T.H."/>
            <person name="Plachetzki D.C."/>
            <person name="Zhai Y."/>
            <person name="Adamski M."/>
            <person name="Calcino A."/>
            <person name="Cummins S.F."/>
            <person name="Goodstein D.M."/>
            <person name="Harris C."/>
            <person name="Jackson D.J."/>
            <person name="Leys S.P."/>
            <person name="Shu S."/>
            <person name="Woodcroft B.J."/>
            <person name="Vervoort M."/>
            <person name="Kosik K.S."/>
            <person name="Manning G."/>
            <person name="Degnan B.M."/>
            <person name="Rokhsar D.S."/>
        </authorList>
    </citation>
    <scope>NUCLEOTIDE SEQUENCE [LARGE SCALE GENOMIC DNA]</scope>
</reference>
<feature type="transmembrane region" description="Helical" evidence="9">
    <location>
        <begin position="609"/>
        <end position="629"/>
    </location>
</feature>
<dbReference type="KEGG" id="aqu:100641413"/>
<feature type="transmembrane region" description="Helical" evidence="9">
    <location>
        <begin position="641"/>
        <end position="661"/>
    </location>
</feature>
<dbReference type="Proteomes" id="UP000007879">
    <property type="component" value="Unassembled WGS sequence"/>
</dbReference>
<evidence type="ECO:0000259" key="12">
    <source>
        <dbReference type="PROSITE" id="PS50261"/>
    </source>
</evidence>
<feature type="region of interest" description="Disordered" evidence="8">
    <location>
        <begin position="368"/>
        <end position="390"/>
    </location>
</feature>
<evidence type="ECO:0000256" key="2">
    <source>
        <dbReference type="ARBA" id="ARBA00007343"/>
    </source>
</evidence>
<evidence type="ECO:0000256" key="4">
    <source>
        <dbReference type="ARBA" id="ARBA00022989"/>
    </source>
</evidence>
<dbReference type="InterPro" id="IPR000832">
    <property type="entry name" value="GPCR_2_secretin-like"/>
</dbReference>
<dbReference type="GO" id="GO:0004930">
    <property type="term" value="F:G protein-coupled receptor activity"/>
    <property type="evidence" value="ECO:0007669"/>
    <property type="project" value="InterPro"/>
</dbReference>
<dbReference type="InterPro" id="IPR000203">
    <property type="entry name" value="GPS"/>
</dbReference>
<keyword evidence="6" id="KW-1015">Disulfide bond</keyword>
<evidence type="ECO:0000256" key="9">
    <source>
        <dbReference type="SAM" id="Phobius"/>
    </source>
</evidence>
<evidence type="ECO:0000256" key="10">
    <source>
        <dbReference type="SAM" id="SignalP"/>
    </source>
</evidence>
<feature type="compositionally biased region" description="Acidic residues" evidence="8">
    <location>
        <begin position="379"/>
        <end position="390"/>
    </location>
</feature>
<name>A0AAN0IVM7_AMPQE</name>
<feature type="transmembrane region" description="Helical" evidence="9">
    <location>
        <begin position="568"/>
        <end position="589"/>
    </location>
</feature>
<protein>
    <recommendedName>
        <fullName evidence="15">G-protein coupled receptors family 2 profile 2 domain-containing protein</fullName>
    </recommendedName>
</protein>
<accession>A0AAN0IVM7</accession>
<feature type="signal peptide" evidence="10">
    <location>
        <begin position="1"/>
        <end position="33"/>
    </location>
</feature>
<feature type="domain" description="GAIN-B" evidence="11">
    <location>
        <begin position="358"/>
        <end position="518"/>
    </location>
</feature>
<evidence type="ECO:0000313" key="14">
    <source>
        <dbReference type="Proteomes" id="UP000007879"/>
    </source>
</evidence>
<evidence type="ECO:0000256" key="8">
    <source>
        <dbReference type="SAM" id="MobiDB-lite"/>
    </source>
</evidence>
<dbReference type="PROSITE" id="PS50261">
    <property type="entry name" value="G_PROTEIN_RECEP_F2_4"/>
    <property type="match status" value="1"/>
</dbReference>
<proteinExistence type="inferred from homology"/>
<keyword evidence="10" id="KW-0732">Signal</keyword>
<dbReference type="GO" id="GO:0007166">
    <property type="term" value="P:cell surface receptor signaling pathway"/>
    <property type="evidence" value="ECO:0007669"/>
    <property type="project" value="InterPro"/>
</dbReference>
<feature type="transmembrane region" description="Helical" evidence="9">
    <location>
        <begin position="681"/>
        <end position="704"/>
    </location>
</feature>
<dbReference type="GO" id="GO:0005886">
    <property type="term" value="C:plasma membrane"/>
    <property type="evidence" value="ECO:0007669"/>
    <property type="project" value="TreeGrafter"/>
</dbReference>
<dbReference type="Pfam" id="PF01825">
    <property type="entry name" value="GPS"/>
    <property type="match status" value="1"/>
</dbReference>
<dbReference type="PROSITE" id="PS50221">
    <property type="entry name" value="GAIN_B"/>
    <property type="match status" value="1"/>
</dbReference>